<name>A0A395SJS0_9HYPO</name>
<feature type="region of interest" description="Disordered" evidence="1">
    <location>
        <begin position="1376"/>
        <end position="1470"/>
    </location>
</feature>
<feature type="compositionally biased region" description="Polar residues" evidence="1">
    <location>
        <begin position="992"/>
        <end position="1004"/>
    </location>
</feature>
<proteinExistence type="predicted"/>
<feature type="compositionally biased region" description="Basic and acidic residues" evidence="1">
    <location>
        <begin position="467"/>
        <end position="477"/>
    </location>
</feature>
<feature type="compositionally biased region" description="Acidic residues" evidence="1">
    <location>
        <begin position="690"/>
        <end position="699"/>
    </location>
</feature>
<feature type="compositionally biased region" description="Low complexity" evidence="1">
    <location>
        <begin position="1154"/>
        <end position="1175"/>
    </location>
</feature>
<accession>A0A395SJS0</accession>
<dbReference type="OrthoDB" id="4889313at2759"/>
<feature type="region of interest" description="Disordered" evidence="1">
    <location>
        <begin position="633"/>
        <end position="711"/>
    </location>
</feature>
<comment type="caution">
    <text evidence="2">The sequence shown here is derived from an EMBL/GenBank/DDBJ whole genome shotgun (WGS) entry which is preliminary data.</text>
</comment>
<dbReference type="Proteomes" id="UP000266234">
    <property type="component" value="Unassembled WGS sequence"/>
</dbReference>
<evidence type="ECO:0000313" key="3">
    <source>
        <dbReference type="Proteomes" id="UP000266234"/>
    </source>
</evidence>
<feature type="compositionally biased region" description="Polar residues" evidence="1">
    <location>
        <begin position="648"/>
        <end position="661"/>
    </location>
</feature>
<feature type="compositionally biased region" description="Basic and acidic residues" evidence="1">
    <location>
        <begin position="1449"/>
        <end position="1470"/>
    </location>
</feature>
<feature type="region of interest" description="Disordered" evidence="1">
    <location>
        <begin position="410"/>
        <end position="511"/>
    </location>
</feature>
<dbReference type="EMBL" id="PXOG01000147">
    <property type="protein sequence ID" value="RGP72680.1"/>
    <property type="molecule type" value="Genomic_DNA"/>
</dbReference>
<keyword evidence="3" id="KW-1185">Reference proteome</keyword>
<feature type="region of interest" description="Disordered" evidence="1">
    <location>
        <begin position="947"/>
        <end position="974"/>
    </location>
</feature>
<sequence>MPPYAADLETWWLGSGYDAIKELMNNVTDELDPWQCGFAQQTKSRLFSFDNDAAIKAQIMKNWPAIRAARGIDYDANSRKYAKHIASTIFRKPEEGGIDFDLAMNGLGYLDAMEIRRLRLIKATNNAIQASSSPEGRSQILEELERTSSTNFKKLHSGLRICILTRELTKDINERKETTHIMALLNALMPSAVLLGDEDDIDPTPHSSGVRDNVRFSVFEHLISKECFTQERQEILQMKLRCWCDIPDYPRIRNAMVRYCEEFKKVEEICLKTMNDLETRSGNMISYHAVASGSSLVSSTDTSCNSGQQANSLQTGDIILTLSTSRGNQGSAKESPISPRPPLAFHPLLRGTPGRELSPAKTDGALLARDTSEPPVACYPDDHSKTLFYQHPFARKLTYLAPGVLSKIKRKMNHQPGPPGSTRSEDMPFQPLDECMANSTTSRSSHSERPPIFASNIPQPEPFAGVDHWRSSFDDNSHGAPSVSHDIRQSPRQLTTQDTDESHTQQAEPEIEDLPRLVCQLAKPRISPMEYARTYLLEKSLASRESRQCELPRPDIQWHWTPRFKKFLIIPRIPKNIRRDLEPHSAGSVLDADVQEMNGGHQISTLVPEKDYIGLLRLSLQFGKDPVLLPFFPDEPDSERNDKVLSHPQGSSKAMEDSNSSEVREGQNLVISPRGPAGGRVEDWRPMSEYETDEDDEGSDATMPASVGDDESTITRLKATRGAVPSPKTSASEIKNGSRCRIAPGVSGKCSSRSHNNFETAAQREFSDQVDANYEDDARNLTLSRQLSRVCTKDLSVLDFATPRTKEKMIDNTASLLTTVDGHSPLARFPIRVQPTQRLTPGTLAKRVVGDSGGQLLCEDTRKVHFTSTPKEKPPQGLQADLWDIDAESMISELQPEPLQINRQRPRANTDDDRRWSRMFDELNTDVPSTIGMLGINASLDSGKTMNHEFDVTHDDDNDDDDNTATEGDHTPRASWTKIQSVVGVTPVSRGLQRSASTIITPTQSDRRLRHQASYNPENVEHSGFTPEHRRESTTHGTFPRSDVMLNLQDTQTRLRHRLQEPEESHISRSLDDTTPKVRNFNGMSETDQYKQNSIKEWVKSISMTPRKPKIVSHSRTEGDRDLSTPRAQIASHGTFDRKNTQSSFTSSTRDFSQPQKLQKQQPKPSHTPSSSHPFPKQRPDTHSRAQSPLPPAGEQALAHIRTPSPTERSIAVPWTPSSGISSVLRRRVRSGYSAPATPRTPRTPASPQLAWRPFDDNQQEPPSVSPWLSGHREIKREREKRIAFFREKAELELEEQQSSKRSSRKSSFGSIVLGDHEVNRNGSALDNRMSSESLVTWRNFIQDAPEPLFSSPPPPIPPLPTESQLNLALDRLQKAQTPSRAVAGVETTSVTSYRTRKPQGLRVDTDWARKPARDGTRTPSRNTGMKHSSGSSNRTTVRLDGRQMSVGRAEREGERHIRGRDDEVISRRK</sequence>
<feature type="compositionally biased region" description="Polar residues" evidence="1">
    <location>
        <begin position="1141"/>
        <end position="1153"/>
    </location>
</feature>
<feature type="region of interest" description="Disordered" evidence="1">
    <location>
        <begin position="1058"/>
        <end position="1089"/>
    </location>
</feature>
<feature type="region of interest" description="Disordered" evidence="1">
    <location>
        <begin position="988"/>
        <end position="1041"/>
    </location>
</feature>
<feature type="compositionally biased region" description="Basic and acidic residues" evidence="1">
    <location>
        <begin position="1058"/>
        <end position="1076"/>
    </location>
</feature>
<feature type="region of interest" description="Disordered" evidence="1">
    <location>
        <begin position="1106"/>
        <end position="1196"/>
    </location>
</feature>
<evidence type="ECO:0000256" key="1">
    <source>
        <dbReference type="SAM" id="MobiDB-lite"/>
    </source>
</evidence>
<feature type="compositionally biased region" description="Basic and acidic residues" evidence="1">
    <location>
        <begin position="1404"/>
        <end position="1417"/>
    </location>
</feature>
<evidence type="ECO:0000313" key="2">
    <source>
        <dbReference type="EMBL" id="RGP72680.1"/>
    </source>
</evidence>
<organism evidence="2 3">
    <name type="scientific">Fusarium longipes</name>
    <dbReference type="NCBI Taxonomy" id="694270"/>
    <lineage>
        <taxon>Eukaryota</taxon>
        <taxon>Fungi</taxon>
        <taxon>Dikarya</taxon>
        <taxon>Ascomycota</taxon>
        <taxon>Pezizomycotina</taxon>
        <taxon>Sordariomycetes</taxon>
        <taxon>Hypocreomycetidae</taxon>
        <taxon>Hypocreales</taxon>
        <taxon>Nectriaceae</taxon>
        <taxon>Fusarium</taxon>
    </lineage>
</organism>
<feature type="compositionally biased region" description="Basic and acidic residues" evidence="1">
    <location>
        <begin position="1115"/>
        <end position="1124"/>
    </location>
</feature>
<feature type="compositionally biased region" description="Low complexity" evidence="1">
    <location>
        <begin position="1234"/>
        <end position="1248"/>
    </location>
</feature>
<dbReference type="STRING" id="694270.A0A395SJS0"/>
<protein>
    <submittedName>
        <fullName evidence="2">Uncharacterized protein</fullName>
    </submittedName>
</protein>
<gene>
    <name evidence="2" type="ORF">FLONG3_6688</name>
</gene>
<feature type="compositionally biased region" description="Polar residues" evidence="1">
    <location>
        <begin position="1418"/>
        <end position="1437"/>
    </location>
</feature>
<feature type="region of interest" description="Disordered" evidence="1">
    <location>
        <begin position="1232"/>
        <end position="1272"/>
    </location>
</feature>
<reference evidence="2 3" key="1">
    <citation type="journal article" date="2018" name="PLoS Pathog.">
        <title>Evolution of structural diversity of trichothecenes, a family of toxins produced by plant pathogenic and entomopathogenic fungi.</title>
        <authorList>
            <person name="Proctor R.H."/>
            <person name="McCormick S.P."/>
            <person name="Kim H.S."/>
            <person name="Cardoza R.E."/>
            <person name="Stanley A.M."/>
            <person name="Lindo L."/>
            <person name="Kelly A."/>
            <person name="Brown D.W."/>
            <person name="Lee T."/>
            <person name="Vaughan M.M."/>
            <person name="Alexander N.J."/>
            <person name="Busman M."/>
            <person name="Gutierrez S."/>
        </authorList>
    </citation>
    <scope>NUCLEOTIDE SEQUENCE [LARGE SCALE GENOMIC DNA]</scope>
    <source>
        <strain evidence="2 3">NRRL 20695</strain>
    </source>
</reference>